<dbReference type="AlphaFoldDB" id="A0AAE1G059"/>
<accession>A0AAE1G059</accession>
<dbReference type="EMBL" id="JAWQEG010001102">
    <property type="protein sequence ID" value="KAK3882377.1"/>
    <property type="molecule type" value="Genomic_DNA"/>
</dbReference>
<comment type="caution">
    <text evidence="1">The sequence shown here is derived from an EMBL/GenBank/DDBJ whole genome shotgun (WGS) entry which is preliminary data.</text>
</comment>
<sequence>MDLHEVFDFKKNGFDNVIEKVTEDSVTIRTNIRTRDDFKKWNEVYMAKTHSRFNSKRLRSVGERKLFREVLICHHGVKHKGVKKTYTGCQVHMDVTIRTGSKNSLYSDKLMKEYPCFIIIKGNHNHPTASAEALNQLPVSPTTRMMFEKYFEQGLTTAQASRHHIWKMDLYILRKYIRAERTGNWELHLQTIQEMPPYLAASGHNLYVKSARLFLQQMSNLKTQHPNVQQYFEEGFHVVRRSDRLWAGLSSDLIIEQVLMRSLKTCGGLKRGRGMTEQQRLLWLLSMPACAEINQAMQEITRVNFNTGEQNQDMTKARQSRDWKDTLSVLRYLQKRNPFSSDPTLRNIATGFHAHPTVTVDTAHAVGAKILASMDGKTPAEYTFKRKDQAVTIGIK</sequence>
<protein>
    <submittedName>
        <fullName evidence="1">Uncharacterized protein</fullName>
    </submittedName>
</protein>
<evidence type="ECO:0000313" key="1">
    <source>
        <dbReference type="EMBL" id="KAK3882377.1"/>
    </source>
</evidence>
<name>A0AAE1G059_PETCI</name>
<gene>
    <name evidence="1" type="ORF">Pcinc_013243</name>
</gene>
<organism evidence="1 2">
    <name type="scientific">Petrolisthes cinctipes</name>
    <name type="common">Flat porcelain crab</name>
    <dbReference type="NCBI Taxonomy" id="88211"/>
    <lineage>
        <taxon>Eukaryota</taxon>
        <taxon>Metazoa</taxon>
        <taxon>Ecdysozoa</taxon>
        <taxon>Arthropoda</taxon>
        <taxon>Crustacea</taxon>
        <taxon>Multicrustacea</taxon>
        <taxon>Malacostraca</taxon>
        <taxon>Eumalacostraca</taxon>
        <taxon>Eucarida</taxon>
        <taxon>Decapoda</taxon>
        <taxon>Pleocyemata</taxon>
        <taxon>Anomura</taxon>
        <taxon>Galatheoidea</taxon>
        <taxon>Porcellanidae</taxon>
        <taxon>Petrolisthes</taxon>
    </lineage>
</organism>
<dbReference type="PANTHER" id="PTHR47018">
    <property type="entry name" value="CXC DOMAIN-CONTAINING PROTEIN-RELATED"/>
    <property type="match status" value="1"/>
</dbReference>
<proteinExistence type="predicted"/>
<dbReference type="Proteomes" id="UP001286313">
    <property type="component" value="Unassembled WGS sequence"/>
</dbReference>
<reference evidence="1" key="1">
    <citation type="submission" date="2023-10" db="EMBL/GenBank/DDBJ databases">
        <title>Genome assemblies of two species of porcelain crab, Petrolisthes cinctipes and Petrolisthes manimaculis (Anomura: Porcellanidae).</title>
        <authorList>
            <person name="Angst P."/>
        </authorList>
    </citation>
    <scope>NUCLEOTIDE SEQUENCE</scope>
    <source>
        <strain evidence="1">PB745_01</strain>
        <tissue evidence="1">Gill</tissue>
    </source>
</reference>
<dbReference type="PANTHER" id="PTHR47018:SF1">
    <property type="entry name" value="TESMIN_TSO1-LIKE CXC DOMAIN-CONTAINING PROTEIN"/>
    <property type="match status" value="1"/>
</dbReference>
<keyword evidence="2" id="KW-1185">Reference proteome</keyword>
<evidence type="ECO:0000313" key="2">
    <source>
        <dbReference type="Proteomes" id="UP001286313"/>
    </source>
</evidence>